<comment type="caution">
    <text evidence="1">The sequence shown here is derived from an EMBL/GenBank/DDBJ whole genome shotgun (WGS) entry which is preliminary data.</text>
</comment>
<accession>A0A9W6LLA3</accession>
<dbReference type="PANTHER" id="PTHR30289">
    <property type="entry name" value="UNCHARACTERIZED PROTEIN YBCL-RELATED"/>
    <property type="match status" value="1"/>
</dbReference>
<dbReference type="Proteomes" id="UP001144471">
    <property type="component" value="Unassembled WGS sequence"/>
</dbReference>
<proteinExistence type="predicted"/>
<dbReference type="EMBL" id="BSDY01000001">
    <property type="protein sequence ID" value="GLI54499.1"/>
    <property type="molecule type" value="Genomic_DNA"/>
</dbReference>
<dbReference type="InterPro" id="IPR008914">
    <property type="entry name" value="PEBP"/>
</dbReference>
<protein>
    <recommendedName>
        <fullName evidence="3">Phospholipid-binding protein, PBP family</fullName>
    </recommendedName>
</protein>
<dbReference type="InterPro" id="IPR036610">
    <property type="entry name" value="PEBP-like_sf"/>
</dbReference>
<reference evidence="1" key="1">
    <citation type="submission" date="2022-12" db="EMBL/GenBank/DDBJ databases">
        <title>Reference genome sequencing for broad-spectrum identification of bacterial and archaeal isolates by mass spectrometry.</title>
        <authorList>
            <person name="Sekiguchi Y."/>
            <person name="Tourlousse D.M."/>
        </authorList>
    </citation>
    <scope>NUCLEOTIDE SEQUENCE</scope>
    <source>
        <strain evidence="1">10succ1</strain>
    </source>
</reference>
<gene>
    <name evidence="1" type="ORF">PM10SUCC1_00140</name>
</gene>
<dbReference type="RefSeq" id="WP_281832136.1">
    <property type="nucleotide sequence ID" value="NZ_BSDY01000001.1"/>
</dbReference>
<evidence type="ECO:0000313" key="1">
    <source>
        <dbReference type="EMBL" id="GLI54499.1"/>
    </source>
</evidence>
<dbReference type="CDD" id="cd00865">
    <property type="entry name" value="PEBP_bact_arch"/>
    <property type="match status" value="1"/>
</dbReference>
<name>A0A9W6LLA3_9FUSO</name>
<dbReference type="InterPro" id="IPR005247">
    <property type="entry name" value="YbhB_YbcL/LppC-like"/>
</dbReference>
<organism evidence="1 2">
    <name type="scientific">Propionigenium maris DSM 9537</name>
    <dbReference type="NCBI Taxonomy" id="1123000"/>
    <lineage>
        <taxon>Bacteria</taxon>
        <taxon>Fusobacteriati</taxon>
        <taxon>Fusobacteriota</taxon>
        <taxon>Fusobacteriia</taxon>
        <taxon>Fusobacteriales</taxon>
        <taxon>Fusobacteriaceae</taxon>
        <taxon>Propionigenium</taxon>
    </lineage>
</organism>
<evidence type="ECO:0008006" key="3">
    <source>
        <dbReference type="Google" id="ProtNLM"/>
    </source>
</evidence>
<dbReference type="SUPFAM" id="SSF49777">
    <property type="entry name" value="PEBP-like"/>
    <property type="match status" value="1"/>
</dbReference>
<sequence length="144" mass="16068">MEVISSAFKTGEAIPKKYTCDDMDISPPLTFKDIPKGAISLALIADDPDAPGGIWVHWLVWNIDPSVNEISQGEEVRGIKGRNDFGRLTYGGPCPPRGTHRYYFKLYALDKQLDLKKGSTKKDLVKAMEGHIIEEAQLMGIYTR</sequence>
<dbReference type="Pfam" id="PF01161">
    <property type="entry name" value="PBP"/>
    <property type="match status" value="1"/>
</dbReference>
<dbReference type="NCBIfam" id="TIGR00481">
    <property type="entry name" value="YbhB/YbcL family Raf kinase inhibitor-like protein"/>
    <property type="match status" value="1"/>
</dbReference>
<evidence type="ECO:0000313" key="2">
    <source>
        <dbReference type="Proteomes" id="UP001144471"/>
    </source>
</evidence>
<dbReference type="PANTHER" id="PTHR30289:SF1">
    <property type="entry name" value="PEBP (PHOSPHATIDYLETHANOLAMINE-BINDING PROTEIN) FAMILY PROTEIN"/>
    <property type="match status" value="1"/>
</dbReference>
<dbReference type="AlphaFoldDB" id="A0A9W6LLA3"/>
<dbReference type="Gene3D" id="3.90.280.10">
    <property type="entry name" value="PEBP-like"/>
    <property type="match status" value="1"/>
</dbReference>
<keyword evidence="2" id="KW-1185">Reference proteome</keyword>